<keyword evidence="7" id="KW-0560">Oxidoreductase</keyword>
<dbReference type="InterPro" id="IPR003780">
    <property type="entry name" value="COX15/CtaA_fam"/>
</dbReference>
<keyword evidence="12" id="KW-1015">Disulfide bond</keyword>
<organism evidence="15 16">
    <name type="scientific">Pontibacter diazotrophicus</name>
    <dbReference type="NCBI Taxonomy" id="1400979"/>
    <lineage>
        <taxon>Bacteria</taxon>
        <taxon>Pseudomonadati</taxon>
        <taxon>Bacteroidota</taxon>
        <taxon>Cytophagia</taxon>
        <taxon>Cytophagales</taxon>
        <taxon>Hymenobacteraceae</taxon>
        <taxon>Pontibacter</taxon>
    </lineage>
</organism>
<evidence type="ECO:0000256" key="7">
    <source>
        <dbReference type="ARBA" id="ARBA00023002"/>
    </source>
</evidence>
<dbReference type="GO" id="GO:0016020">
    <property type="term" value="C:membrane"/>
    <property type="evidence" value="ECO:0007669"/>
    <property type="project" value="UniProtKB-SubCell"/>
</dbReference>
<dbReference type="AlphaFoldDB" id="A0A3D8L6V8"/>
<keyword evidence="2" id="KW-1003">Cell membrane</keyword>
<keyword evidence="4 14" id="KW-0812">Transmembrane</keyword>
<comment type="pathway">
    <text evidence="13">Porphyrin-containing compound metabolism.</text>
</comment>
<sequence length="358" mass="40198">MAKKSFYSTRFRNIGLVTVFAVYFLILVGGIVRSTGSGMGCPDWPKCFGSWVPPTDVSQLPEDYLEVYKQKRIEKNEKLAANLDKLGFEQLAASIFSHPSQYIETEFNATKTWIEYVNRLVGVLIGIFVFLTVVYAVPYLRRDKAVFYLALGSFVLVGLQGWLGSIVVSTNLLPITVTVHMALALVLVAMLQYAVARAQKDDFNSHFVYSPKINGLLWLLGLITFGQILLGTQVREEVDIIASVLGDANREQWIGELGINFYIHRSFSILVLGLHLYVAFLLYGLKDRAIRKMTHFMLAIVALEIVLGIGLAYFAIPPVLQPLHLTFAALLFGLQFQLLIVYHYASREAIKKSVVVHR</sequence>
<comment type="caution">
    <text evidence="15">The sequence shown here is derived from an EMBL/GenBank/DDBJ whole genome shotgun (WGS) entry which is preliminary data.</text>
</comment>
<feature type="transmembrane region" description="Helical" evidence="14">
    <location>
        <begin position="116"/>
        <end position="138"/>
    </location>
</feature>
<dbReference type="GO" id="GO:0016491">
    <property type="term" value="F:oxidoreductase activity"/>
    <property type="evidence" value="ECO:0007669"/>
    <property type="project" value="UniProtKB-KW"/>
</dbReference>
<gene>
    <name evidence="15" type="ORF">DXT99_21215</name>
</gene>
<evidence type="ECO:0000256" key="1">
    <source>
        <dbReference type="ARBA" id="ARBA00004141"/>
    </source>
</evidence>
<dbReference type="GO" id="GO:0051539">
    <property type="term" value="F:4 iron, 4 sulfur cluster binding"/>
    <property type="evidence" value="ECO:0007669"/>
    <property type="project" value="UniProtKB-KW"/>
</dbReference>
<accession>A0A3D8L6V8</accession>
<feature type="transmembrane region" description="Helical" evidence="14">
    <location>
        <begin position="216"/>
        <end position="234"/>
    </location>
</feature>
<dbReference type="PANTHER" id="PTHR35457">
    <property type="entry name" value="HEME A SYNTHASE"/>
    <property type="match status" value="1"/>
</dbReference>
<dbReference type="OrthoDB" id="1447144at2"/>
<evidence type="ECO:0000313" key="15">
    <source>
        <dbReference type="EMBL" id="RDV13138.1"/>
    </source>
</evidence>
<feature type="transmembrane region" description="Helical" evidence="14">
    <location>
        <begin position="145"/>
        <end position="163"/>
    </location>
</feature>
<feature type="transmembrane region" description="Helical" evidence="14">
    <location>
        <begin position="262"/>
        <end position="284"/>
    </location>
</feature>
<proteinExistence type="predicted"/>
<keyword evidence="3" id="KW-0004">4Fe-4S</keyword>
<evidence type="ECO:0000256" key="6">
    <source>
        <dbReference type="ARBA" id="ARBA00022989"/>
    </source>
</evidence>
<evidence type="ECO:0000256" key="14">
    <source>
        <dbReference type="SAM" id="Phobius"/>
    </source>
</evidence>
<evidence type="ECO:0000256" key="13">
    <source>
        <dbReference type="ARBA" id="ARBA00023444"/>
    </source>
</evidence>
<feature type="transmembrane region" description="Helical" evidence="14">
    <location>
        <begin position="322"/>
        <end position="342"/>
    </location>
</feature>
<comment type="subcellular location">
    <subcellularLocation>
        <location evidence="1">Membrane</location>
        <topology evidence="1">Multi-pass membrane protein</topology>
    </subcellularLocation>
</comment>
<dbReference type="EMBL" id="QRGR01000028">
    <property type="protein sequence ID" value="RDV13138.1"/>
    <property type="molecule type" value="Genomic_DNA"/>
</dbReference>
<dbReference type="RefSeq" id="WP_115567596.1">
    <property type="nucleotide sequence ID" value="NZ_QRGR01000028.1"/>
</dbReference>
<feature type="transmembrane region" description="Helical" evidence="14">
    <location>
        <begin position="12"/>
        <end position="32"/>
    </location>
</feature>
<name>A0A3D8L6V8_9BACT</name>
<dbReference type="Pfam" id="PF02628">
    <property type="entry name" value="COX15-CtaA"/>
    <property type="match status" value="2"/>
</dbReference>
<keyword evidence="9" id="KW-0411">Iron-sulfur</keyword>
<evidence type="ECO:0000256" key="10">
    <source>
        <dbReference type="ARBA" id="ARBA00023133"/>
    </source>
</evidence>
<evidence type="ECO:0000313" key="16">
    <source>
        <dbReference type="Proteomes" id="UP000256708"/>
    </source>
</evidence>
<dbReference type="PANTHER" id="PTHR35457:SF1">
    <property type="entry name" value="HEME A SYNTHASE"/>
    <property type="match status" value="1"/>
</dbReference>
<feature type="transmembrane region" description="Helical" evidence="14">
    <location>
        <begin position="296"/>
        <end position="316"/>
    </location>
</feature>
<reference evidence="16" key="1">
    <citation type="submission" date="2018-08" db="EMBL/GenBank/DDBJ databases">
        <authorList>
            <person name="Liu Z.-W."/>
            <person name="Du Z.-J."/>
        </authorList>
    </citation>
    <scope>NUCLEOTIDE SEQUENCE [LARGE SCALE GENOMIC DNA]</scope>
    <source>
        <strain evidence="16">H4X</strain>
    </source>
</reference>
<keyword evidence="11 14" id="KW-0472">Membrane</keyword>
<keyword evidence="6 14" id="KW-1133">Transmembrane helix</keyword>
<evidence type="ECO:0000256" key="9">
    <source>
        <dbReference type="ARBA" id="ARBA00023014"/>
    </source>
</evidence>
<evidence type="ECO:0000256" key="3">
    <source>
        <dbReference type="ARBA" id="ARBA00022485"/>
    </source>
</evidence>
<feature type="transmembrane region" description="Helical" evidence="14">
    <location>
        <begin position="175"/>
        <end position="195"/>
    </location>
</feature>
<evidence type="ECO:0000256" key="5">
    <source>
        <dbReference type="ARBA" id="ARBA00022723"/>
    </source>
</evidence>
<keyword evidence="10" id="KW-0350">Heme biosynthesis</keyword>
<dbReference type="Proteomes" id="UP000256708">
    <property type="component" value="Unassembled WGS sequence"/>
</dbReference>
<dbReference type="InterPro" id="IPR050450">
    <property type="entry name" value="COX15/CtaA_HemeA_synthase"/>
</dbReference>
<keyword evidence="5" id="KW-0479">Metal-binding</keyword>
<evidence type="ECO:0000256" key="8">
    <source>
        <dbReference type="ARBA" id="ARBA00023004"/>
    </source>
</evidence>
<keyword evidence="16" id="KW-1185">Reference proteome</keyword>
<protein>
    <submittedName>
        <fullName evidence="15">Heme A synthase</fullName>
    </submittedName>
</protein>
<evidence type="ECO:0000256" key="4">
    <source>
        <dbReference type="ARBA" id="ARBA00022692"/>
    </source>
</evidence>
<evidence type="ECO:0000256" key="2">
    <source>
        <dbReference type="ARBA" id="ARBA00022475"/>
    </source>
</evidence>
<keyword evidence="8" id="KW-0408">Iron</keyword>
<dbReference type="InterPro" id="IPR045854">
    <property type="entry name" value="NO2/SO3_Rdtase_4Fe4S_sf"/>
</dbReference>
<evidence type="ECO:0000256" key="11">
    <source>
        <dbReference type="ARBA" id="ARBA00023136"/>
    </source>
</evidence>
<evidence type="ECO:0000256" key="12">
    <source>
        <dbReference type="ARBA" id="ARBA00023157"/>
    </source>
</evidence>
<dbReference type="SUPFAM" id="SSF56014">
    <property type="entry name" value="Nitrite and sulphite reductase 4Fe-4S domain-like"/>
    <property type="match status" value="1"/>
</dbReference>
<dbReference type="GO" id="GO:0046872">
    <property type="term" value="F:metal ion binding"/>
    <property type="evidence" value="ECO:0007669"/>
    <property type="project" value="UniProtKB-KW"/>
</dbReference>
<dbReference type="GO" id="GO:0006784">
    <property type="term" value="P:heme A biosynthetic process"/>
    <property type="evidence" value="ECO:0007669"/>
    <property type="project" value="InterPro"/>
</dbReference>